<comment type="caution">
    <text evidence="1">The sequence shown here is derived from an EMBL/GenBank/DDBJ whole genome shotgun (WGS) entry which is preliminary data.</text>
</comment>
<accession>A0ABS4QTM6</accession>
<dbReference type="Pfam" id="PF04134">
    <property type="entry name" value="DCC1-like"/>
    <property type="match status" value="1"/>
</dbReference>
<proteinExistence type="predicted"/>
<protein>
    <submittedName>
        <fullName evidence="1">DCC family thiol-disulfide oxidoreductase YuxK</fullName>
    </submittedName>
</protein>
<sequence length="140" mass="15675">MNSPAKAALIVYDGDCVFCQNYVRFMRLRDTVGPVELIDARSGDPRVTGFQRQGYDLNEGMLFVFDGCVYHGDEAVNLLAILSSPSTLFGWLNRALLSSRTAARLIYPALKLGRRVTLRLRGRQLIPDDLGRSPDPGRDW</sequence>
<dbReference type="RefSeq" id="WP_209600288.1">
    <property type="nucleotide sequence ID" value="NZ_JAGILA010000001.1"/>
</dbReference>
<dbReference type="InterPro" id="IPR007263">
    <property type="entry name" value="DCC1-like"/>
</dbReference>
<evidence type="ECO:0000313" key="2">
    <source>
        <dbReference type="Proteomes" id="UP000730739"/>
    </source>
</evidence>
<organism evidence="1 2">
    <name type="scientific">Sinorhizobium kostiense</name>
    <dbReference type="NCBI Taxonomy" id="76747"/>
    <lineage>
        <taxon>Bacteria</taxon>
        <taxon>Pseudomonadati</taxon>
        <taxon>Pseudomonadota</taxon>
        <taxon>Alphaproteobacteria</taxon>
        <taxon>Hyphomicrobiales</taxon>
        <taxon>Rhizobiaceae</taxon>
        <taxon>Sinorhizobium/Ensifer group</taxon>
        <taxon>Sinorhizobium</taxon>
    </lineage>
</organism>
<name>A0ABS4QTM6_9HYPH</name>
<evidence type="ECO:0000313" key="1">
    <source>
        <dbReference type="EMBL" id="MBP2234010.1"/>
    </source>
</evidence>
<keyword evidence="2" id="KW-1185">Reference proteome</keyword>
<dbReference type="Proteomes" id="UP000730739">
    <property type="component" value="Unassembled WGS sequence"/>
</dbReference>
<gene>
    <name evidence="1" type="ORF">J2Z31_000500</name>
</gene>
<reference evidence="1 2" key="1">
    <citation type="submission" date="2021-03" db="EMBL/GenBank/DDBJ databases">
        <title>Genomic Encyclopedia of Type Strains, Phase IV (KMG-IV): sequencing the most valuable type-strain genomes for metagenomic binning, comparative biology and taxonomic classification.</title>
        <authorList>
            <person name="Goeker M."/>
        </authorList>
    </citation>
    <scope>NUCLEOTIDE SEQUENCE [LARGE SCALE GENOMIC DNA]</scope>
    <source>
        <strain evidence="1 2">DSM 13372</strain>
    </source>
</reference>
<dbReference type="EMBL" id="JAGILA010000001">
    <property type="protein sequence ID" value="MBP2234010.1"/>
    <property type="molecule type" value="Genomic_DNA"/>
</dbReference>